<dbReference type="GO" id="GO:0140284">
    <property type="term" value="C:endoplasmic reticulum-endosome membrane contact site"/>
    <property type="evidence" value="ECO:0007669"/>
    <property type="project" value="TreeGrafter"/>
</dbReference>
<sequence length="506" mass="58417">MTENENHIQIQDLRTQFLSKLEGLDPDVVHPADLHRVKTDDSYLNRFILHQDNNIDSALNMLWETCEWRKSFGANDINENNVNKNILELGSVFPYGKDKDGKTLLVFKSKKHFKSAFDFADQKRCLVYWMERLERQEKGEKISLFFDMEGALLGNMDMEYTKYLISLFKNYYPNFLNYIIIFEMAWVLNAVFKVIKSLLPPKAVEKMKFVSKSHVKDFIDMECALKSWGGNDYYVFQFEPEQRATSPGFLTNKMKQEQDDNRKKVHFADSFKTEQLNESGFEEVHTMTAPFSASGTRLTTRDIMVFNTEGSEITSSLPLRNDDSQYISYKIKTTAPEKFRVRPSSGILAPGASCNIGIVLLPGYQVQNLQRDKFLILSIPIEQGEMSQAEINELWKQRGDKEVHQHKVQCSLQQNKDIASRNGTPLGSLSAEEQKVVTKLHSDITKLNTYASSLREELKLIRRQQWIILLSLIVVICSLFYAIFLGYSKSHSIKQNCWADSKFSDD</sequence>
<evidence type="ECO:0000259" key="2">
    <source>
        <dbReference type="PROSITE" id="PS50191"/>
    </source>
</evidence>
<protein>
    <recommendedName>
        <fullName evidence="6">Motile sperm domain-containing protein 2</fullName>
    </recommendedName>
</protein>
<dbReference type="Gene3D" id="2.60.40.10">
    <property type="entry name" value="Immunoglobulins"/>
    <property type="match status" value="1"/>
</dbReference>
<keyword evidence="1" id="KW-0472">Membrane</keyword>
<evidence type="ECO:0000313" key="4">
    <source>
        <dbReference type="EMBL" id="KAK6628721.1"/>
    </source>
</evidence>
<comment type="caution">
    <text evidence="4">The sequence shown here is derived from an EMBL/GenBank/DDBJ whole genome shotgun (WGS) entry which is preliminary data.</text>
</comment>
<dbReference type="InterPro" id="IPR001251">
    <property type="entry name" value="CRAL-TRIO_dom"/>
</dbReference>
<accession>A0AAN8PG56</accession>
<organism evidence="4 5">
    <name type="scientific">Polyplax serrata</name>
    <name type="common">Common mouse louse</name>
    <dbReference type="NCBI Taxonomy" id="468196"/>
    <lineage>
        <taxon>Eukaryota</taxon>
        <taxon>Metazoa</taxon>
        <taxon>Ecdysozoa</taxon>
        <taxon>Arthropoda</taxon>
        <taxon>Hexapoda</taxon>
        <taxon>Insecta</taxon>
        <taxon>Pterygota</taxon>
        <taxon>Neoptera</taxon>
        <taxon>Paraneoptera</taxon>
        <taxon>Psocodea</taxon>
        <taxon>Troctomorpha</taxon>
        <taxon>Phthiraptera</taxon>
        <taxon>Anoplura</taxon>
        <taxon>Polyplacidae</taxon>
        <taxon>Polyplax</taxon>
    </lineage>
</organism>
<dbReference type="PANTHER" id="PTHR46384">
    <property type="entry name" value="MOTILE SPERM DOMAIN-CONTAINING PROTEIN 2"/>
    <property type="match status" value="1"/>
</dbReference>
<evidence type="ECO:0000259" key="3">
    <source>
        <dbReference type="PROSITE" id="PS50202"/>
    </source>
</evidence>
<feature type="transmembrane region" description="Helical" evidence="1">
    <location>
        <begin position="466"/>
        <end position="487"/>
    </location>
</feature>
<dbReference type="SMART" id="SM00516">
    <property type="entry name" value="SEC14"/>
    <property type="match status" value="1"/>
</dbReference>
<evidence type="ECO:0008006" key="6">
    <source>
        <dbReference type="Google" id="ProtNLM"/>
    </source>
</evidence>
<feature type="domain" description="MSP" evidence="3">
    <location>
        <begin position="285"/>
        <end position="413"/>
    </location>
</feature>
<dbReference type="AlphaFoldDB" id="A0AAN8PG56"/>
<dbReference type="InterPro" id="IPR036273">
    <property type="entry name" value="CRAL/TRIO_N_dom_sf"/>
</dbReference>
<evidence type="ECO:0000313" key="5">
    <source>
        <dbReference type="Proteomes" id="UP001372834"/>
    </source>
</evidence>
<dbReference type="SUPFAM" id="SSF46938">
    <property type="entry name" value="CRAL/TRIO N-terminal domain"/>
    <property type="match status" value="1"/>
</dbReference>
<evidence type="ECO:0000256" key="1">
    <source>
        <dbReference type="SAM" id="Phobius"/>
    </source>
</evidence>
<name>A0AAN8PG56_POLSC</name>
<dbReference type="InterPro" id="IPR008962">
    <property type="entry name" value="PapD-like_sf"/>
</dbReference>
<dbReference type="InterPro" id="IPR000535">
    <property type="entry name" value="MSP_dom"/>
</dbReference>
<dbReference type="PANTHER" id="PTHR46384:SF1">
    <property type="entry name" value="MOTILE SPERM DOMAIN-CONTAINING PROTEIN 2"/>
    <property type="match status" value="1"/>
</dbReference>
<dbReference type="InterPro" id="IPR053012">
    <property type="entry name" value="ER-organelle_contact"/>
</dbReference>
<feature type="domain" description="CRAL-TRIO" evidence="2">
    <location>
        <begin position="80"/>
        <end position="236"/>
    </location>
</feature>
<keyword evidence="1" id="KW-1133">Transmembrane helix</keyword>
<dbReference type="InterPro" id="IPR013783">
    <property type="entry name" value="Ig-like_fold"/>
</dbReference>
<dbReference type="PROSITE" id="PS50191">
    <property type="entry name" value="CRAL_TRIO"/>
    <property type="match status" value="1"/>
</dbReference>
<dbReference type="CDD" id="cd00170">
    <property type="entry name" value="SEC14"/>
    <property type="match status" value="1"/>
</dbReference>
<proteinExistence type="predicted"/>
<dbReference type="SUPFAM" id="SSF52087">
    <property type="entry name" value="CRAL/TRIO domain"/>
    <property type="match status" value="1"/>
</dbReference>
<dbReference type="PROSITE" id="PS50202">
    <property type="entry name" value="MSP"/>
    <property type="match status" value="1"/>
</dbReference>
<reference evidence="4 5" key="1">
    <citation type="submission" date="2023-10" db="EMBL/GenBank/DDBJ databases">
        <title>Genomes of two closely related lineages of the louse Polyplax serrata with different host specificities.</title>
        <authorList>
            <person name="Martinu J."/>
            <person name="Tarabai H."/>
            <person name="Stefka J."/>
            <person name="Hypsa V."/>
        </authorList>
    </citation>
    <scope>NUCLEOTIDE SEQUENCE [LARGE SCALE GENOMIC DNA]</scope>
    <source>
        <strain evidence="4">HR10_N</strain>
    </source>
</reference>
<gene>
    <name evidence="4" type="ORF">RUM43_002537</name>
</gene>
<dbReference type="EMBL" id="JAWJWE010000036">
    <property type="protein sequence ID" value="KAK6628721.1"/>
    <property type="molecule type" value="Genomic_DNA"/>
</dbReference>
<keyword evidence="1" id="KW-0812">Transmembrane</keyword>
<dbReference type="InterPro" id="IPR036865">
    <property type="entry name" value="CRAL-TRIO_dom_sf"/>
</dbReference>
<dbReference type="Pfam" id="PF00635">
    <property type="entry name" value="Motile_Sperm"/>
    <property type="match status" value="1"/>
</dbReference>
<dbReference type="SUPFAM" id="SSF49354">
    <property type="entry name" value="PapD-like"/>
    <property type="match status" value="1"/>
</dbReference>
<dbReference type="Proteomes" id="UP001372834">
    <property type="component" value="Unassembled WGS sequence"/>
</dbReference>
<dbReference type="Gene3D" id="3.40.525.10">
    <property type="entry name" value="CRAL-TRIO lipid binding domain"/>
    <property type="match status" value="1"/>
</dbReference>
<dbReference type="Pfam" id="PF00650">
    <property type="entry name" value="CRAL_TRIO"/>
    <property type="match status" value="1"/>
</dbReference>
<dbReference type="GO" id="GO:0012505">
    <property type="term" value="C:endomembrane system"/>
    <property type="evidence" value="ECO:0007669"/>
    <property type="project" value="TreeGrafter"/>
</dbReference>